<dbReference type="InterPro" id="IPR015422">
    <property type="entry name" value="PyrdxlP-dep_Trfase_small"/>
</dbReference>
<dbReference type="PANTHER" id="PTHR43525:SF1">
    <property type="entry name" value="PROTEIN MALY"/>
    <property type="match status" value="1"/>
</dbReference>
<name>A0ABX2B444_9BACT</name>
<dbReference type="Gene3D" id="3.90.1150.10">
    <property type="entry name" value="Aspartate Aminotransferase, domain 1"/>
    <property type="match status" value="1"/>
</dbReference>
<organism evidence="7 8">
    <name type="scientific">Xylanibacter caecicola</name>
    <dbReference type="NCBI Taxonomy" id="2736294"/>
    <lineage>
        <taxon>Bacteria</taxon>
        <taxon>Pseudomonadati</taxon>
        <taxon>Bacteroidota</taxon>
        <taxon>Bacteroidia</taxon>
        <taxon>Bacteroidales</taxon>
        <taxon>Prevotellaceae</taxon>
        <taxon>Xylanibacter</taxon>
    </lineage>
</organism>
<keyword evidence="7" id="KW-0808">Transferase</keyword>
<evidence type="ECO:0000256" key="1">
    <source>
        <dbReference type="ARBA" id="ARBA00001933"/>
    </source>
</evidence>
<dbReference type="InterPro" id="IPR004839">
    <property type="entry name" value="Aminotransferase_I/II_large"/>
</dbReference>
<dbReference type="CDD" id="cd00609">
    <property type="entry name" value="AAT_like"/>
    <property type="match status" value="1"/>
</dbReference>
<keyword evidence="3" id="KW-0663">Pyridoxal phosphate</keyword>
<dbReference type="EC" id="4.4.1.13" evidence="2"/>
<accession>A0ABX2B444</accession>
<dbReference type="Pfam" id="PF00155">
    <property type="entry name" value="Aminotran_1_2"/>
    <property type="match status" value="1"/>
</dbReference>
<proteinExistence type="inferred from homology"/>
<evidence type="ECO:0000256" key="3">
    <source>
        <dbReference type="ARBA" id="ARBA00022898"/>
    </source>
</evidence>
<evidence type="ECO:0000256" key="5">
    <source>
        <dbReference type="ARBA" id="ARBA00037974"/>
    </source>
</evidence>
<comment type="caution">
    <text evidence="7">The sequence shown here is derived from an EMBL/GenBank/DDBJ whole genome shotgun (WGS) entry which is preliminary data.</text>
</comment>
<keyword evidence="7" id="KW-0032">Aminotransferase</keyword>
<dbReference type="SUPFAM" id="SSF53383">
    <property type="entry name" value="PLP-dependent transferases"/>
    <property type="match status" value="1"/>
</dbReference>
<evidence type="ECO:0000259" key="6">
    <source>
        <dbReference type="Pfam" id="PF00155"/>
    </source>
</evidence>
<dbReference type="Proteomes" id="UP000820977">
    <property type="component" value="Unassembled WGS sequence"/>
</dbReference>
<gene>
    <name evidence="7" type="ORF">HPS54_11740</name>
</gene>
<keyword evidence="4" id="KW-0456">Lyase</keyword>
<dbReference type="PANTHER" id="PTHR43525">
    <property type="entry name" value="PROTEIN MALY"/>
    <property type="match status" value="1"/>
</dbReference>
<dbReference type="GO" id="GO:0008483">
    <property type="term" value="F:transaminase activity"/>
    <property type="evidence" value="ECO:0007669"/>
    <property type="project" value="UniProtKB-KW"/>
</dbReference>
<dbReference type="EMBL" id="JABKKJ010000031">
    <property type="protein sequence ID" value="NPE26171.1"/>
    <property type="molecule type" value="Genomic_DNA"/>
</dbReference>
<dbReference type="NCBIfam" id="TIGR04350">
    <property type="entry name" value="C_S_lyase_PatB"/>
    <property type="match status" value="1"/>
</dbReference>
<evidence type="ECO:0000313" key="7">
    <source>
        <dbReference type="EMBL" id="NPE26171.1"/>
    </source>
</evidence>
<dbReference type="InterPro" id="IPR015424">
    <property type="entry name" value="PyrdxlP-dep_Trfase"/>
</dbReference>
<dbReference type="RefSeq" id="WP_172345635.1">
    <property type="nucleotide sequence ID" value="NZ_CASYYZ010000016.1"/>
</dbReference>
<feature type="domain" description="Aminotransferase class I/classII large" evidence="6">
    <location>
        <begin position="31"/>
        <end position="379"/>
    </location>
</feature>
<protein>
    <recommendedName>
        <fullName evidence="2">cysteine-S-conjugate beta-lyase</fullName>
        <ecNumber evidence="2">4.4.1.13</ecNumber>
    </recommendedName>
</protein>
<evidence type="ECO:0000256" key="4">
    <source>
        <dbReference type="ARBA" id="ARBA00023239"/>
    </source>
</evidence>
<evidence type="ECO:0000313" key="8">
    <source>
        <dbReference type="Proteomes" id="UP000820977"/>
    </source>
</evidence>
<dbReference type="InterPro" id="IPR027619">
    <property type="entry name" value="C-S_lyase_PatB-like"/>
</dbReference>
<comment type="cofactor">
    <cofactor evidence="1">
        <name>pyridoxal 5'-phosphate</name>
        <dbReference type="ChEBI" id="CHEBI:597326"/>
    </cofactor>
</comment>
<comment type="similarity">
    <text evidence="5">Belongs to the class-II pyridoxal-phosphate-dependent aminotransferase family. MalY/PatB cystathionine beta-lyase subfamily.</text>
</comment>
<dbReference type="InterPro" id="IPR015421">
    <property type="entry name" value="PyrdxlP-dep_Trfase_major"/>
</dbReference>
<reference evidence="7 8" key="1">
    <citation type="submission" date="2020-05" db="EMBL/GenBank/DDBJ databases">
        <title>Distinct polysaccharide utilization as determinants for interspecies competition between intestinal Prevotella spp.</title>
        <authorList>
            <person name="Galvez E.J.C."/>
            <person name="Iljazovic A."/>
            <person name="Strowig T."/>
        </authorList>
    </citation>
    <scope>NUCLEOTIDE SEQUENCE [LARGE SCALE GENOMIC DNA]</scope>
    <source>
        <strain evidence="7 8">PCHR</strain>
    </source>
</reference>
<dbReference type="Gene3D" id="3.40.640.10">
    <property type="entry name" value="Type I PLP-dependent aspartate aminotransferase-like (Major domain)"/>
    <property type="match status" value="1"/>
</dbReference>
<evidence type="ECO:0000256" key="2">
    <source>
        <dbReference type="ARBA" id="ARBA00012224"/>
    </source>
</evidence>
<keyword evidence="8" id="KW-1185">Reference proteome</keyword>
<dbReference type="InterPro" id="IPR051798">
    <property type="entry name" value="Class-II_PLP-Dep_Aminotrans"/>
</dbReference>
<sequence length="390" mass="44588">MSYFDEIIDRRGTNSVKWDEANDSDVLPMWVADMDFRTAPVVREAVEKRARHGIFGYVHVPDEYYDAVIEWFGRRHGWRMKRDWIIYTSGVVPAISAVIRAVTRPGDKVLVQTPVYNCFFSSIRNNSCIMAENKLVYTGGTYVIDFDDFERKAADPSVKAFLLCNPHNPAGRVWAADELRRMGEICLRYGVFVISDEIHCELVMPGYKYTPFASLSDAFLMNSATCTSPSKAFNIAGLQIANITVADAEMRQKVDRAININEVCDVNPFGVEALIAAYSVRGEEWLNGLIDYLYGNYIYLRDFMSAEMPMLNVVNLEGTYLVWVDCSDLGMSSQQITDRLLETQKLWLNDGCMYGECDRPFVRINIACPRKRLEEGMRRMKNFLNKELSN</sequence>